<keyword evidence="3" id="KW-1185">Reference proteome</keyword>
<evidence type="ECO:0000256" key="1">
    <source>
        <dbReference type="SAM" id="SignalP"/>
    </source>
</evidence>
<dbReference type="Proteomes" id="UP000292919">
    <property type="component" value="Unassembled WGS sequence"/>
</dbReference>
<dbReference type="PROSITE" id="PS51257">
    <property type="entry name" value="PROKAR_LIPOPROTEIN"/>
    <property type="match status" value="1"/>
</dbReference>
<dbReference type="AlphaFoldDB" id="A0A6H3FB44"/>
<name>A0A6H3FB44_9BACT</name>
<protein>
    <recommendedName>
        <fullName evidence="4">Lipoprotein</fullName>
    </recommendedName>
</protein>
<proteinExistence type="predicted"/>
<dbReference type="RefSeq" id="WP_118228829.1">
    <property type="nucleotide sequence ID" value="NZ_DBFBQU010000263.1"/>
</dbReference>
<gene>
    <name evidence="2" type="ORF">EB812_06905</name>
</gene>
<comment type="caution">
    <text evidence="2">The sequence shown here is derived from an EMBL/GenBank/DDBJ whole genome shotgun (WGS) entry which is preliminary data.</text>
</comment>
<reference evidence="2 3" key="1">
    <citation type="submission" date="2018-12" db="EMBL/GenBank/DDBJ databases">
        <title>First genome draft of Desulfovibrio legallis sp. nov.</title>
        <authorList>
            <person name="Ben Dhia O."/>
            <person name="Najjari A."/>
            <person name="Ferjani R."/>
            <person name="Fhoula I."/>
            <person name="Fardeau M.-L."/>
            <person name="Boudabbous A."/>
            <person name="Ouzari H.I."/>
        </authorList>
    </citation>
    <scope>NUCLEOTIDE SEQUENCE [LARGE SCALE GENOMIC DNA]</scope>
    <source>
        <strain evidence="2 3">H1T</strain>
    </source>
</reference>
<evidence type="ECO:0008006" key="4">
    <source>
        <dbReference type="Google" id="ProtNLM"/>
    </source>
</evidence>
<feature type="signal peptide" evidence="1">
    <location>
        <begin position="1"/>
        <end position="25"/>
    </location>
</feature>
<accession>A0A6H3FB44</accession>
<evidence type="ECO:0000313" key="2">
    <source>
        <dbReference type="EMBL" id="TBH79635.1"/>
    </source>
</evidence>
<sequence length="195" mass="21337">MKLFRFALSCSLLALLLTACGPSNTVRLLSPPPLDGSVLPTPNAPRVTVVMFEDKRMDQTTLGQRRDKSAFVTGDNVPQWISKALADELARNGLQISYSGSVTEARKGNPDYLVTGQVDEAWIAETSSTDMNTSLRVNYVLANRQARLVRESLNASQSRTGLPSGSAADNLMLETLRDLVKPMARKIVQTIETKK</sequence>
<keyword evidence="1" id="KW-0732">Signal</keyword>
<organism evidence="2 3">
    <name type="scientific">Desulfovibrio legallii</name>
    <dbReference type="NCBI Taxonomy" id="571438"/>
    <lineage>
        <taxon>Bacteria</taxon>
        <taxon>Pseudomonadati</taxon>
        <taxon>Thermodesulfobacteriota</taxon>
        <taxon>Desulfovibrionia</taxon>
        <taxon>Desulfovibrionales</taxon>
        <taxon>Desulfovibrionaceae</taxon>
        <taxon>Desulfovibrio</taxon>
    </lineage>
</organism>
<feature type="chain" id="PRO_5026046370" description="Lipoprotein" evidence="1">
    <location>
        <begin position="26"/>
        <end position="195"/>
    </location>
</feature>
<evidence type="ECO:0000313" key="3">
    <source>
        <dbReference type="Proteomes" id="UP000292919"/>
    </source>
</evidence>
<dbReference type="EMBL" id="SIXC01000007">
    <property type="protein sequence ID" value="TBH79635.1"/>
    <property type="molecule type" value="Genomic_DNA"/>
</dbReference>